<accession>A0AAV4FN64</accession>
<organism evidence="3 4">
    <name type="scientific">Elysia marginata</name>
    <dbReference type="NCBI Taxonomy" id="1093978"/>
    <lineage>
        <taxon>Eukaryota</taxon>
        <taxon>Metazoa</taxon>
        <taxon>Spiralia</taxon>
        <taxon>Lophotrochozoa</taxon>
        <taxon>Mollusca</taxon>
        <taxon>Gastropoda</taxon>
        <taxon>Heterobranchia</taxon>
        <taxon>Euthyneura</taxon>
        <taxon>Panpulmonata</taxon>
        <taxon>Sacoglossa</taxon>
        <taxon>Placobranchoidea</taxon>
        <taxon>Plakobranchidae</taxon>
        <taxon>Elysia</taxon>
    </lineage>
</organism>
<dbReference type="Pfam" id="PF00078">
    <property type="entry name" value="RVT_1"/>
    <property type="match status" value="1"/>
</dbReference>
<dbReference type="AlphaFoldDB" id="A0AAV4FN64"/>
<feature type="compositionally biased region" description="Polar residues" evidence="1">
    <location>
        <begin position="337"/>
        <end position="351"/>
    </location>
</feature>
<dbReference type="PROSITE" id="PS50878">
    <property type="entry name" value="RT_POL"/>
    <property type="match status" value="1"/>
</dbReference>
<evidence type="ECO:0000259" key="2">
    <source>
        <dbReference type="PROSITE" id="PS50878"/>
    </source>
</evidence>
<keyword evidence="3" id="KW-0808">Transferase</keyword>
<evidence type="ECO:0000256" key="1">
    <source>
        <dbReference type="SAM" id="MobiDB-lite"/>
    </source>
</evidence>
<feature type="compositionally biased region" description="Polar residues" evidence="1">
    <location>
        <begin position="206"/>
        <end position="225"/>
    </location>
</feature>
<keyword evidence="3" id="KW-0695">RNA-directed DNA polymerase</keyword>
<feature type="region of interest" description="Disordered" evidence="1">
    <location>
        <begin position="431"/>
        <end position="450"/>
    </location>
</feature>
<reference evidence="3 4" key="1">
    <citation type="journal article" date="2021" name="Elife">
        <title>Chloroplast acquisition without the gene transfer in kleptoplastic sea slugs, Plakobranchus ocellatus.</title>
        <authorList>
            <person name="Maeda T."/>
            <person name="Takahashi S."/>
            <person name="Yoshida T."/>
            <person name="Shimamura S."/>
            <person name="Takaki Y."/>
            <person name="Nagai Y."/>
            <person name="Toyoda A."/>
            <person name="Suzuki Y."/>
            <person name="Arimoto A."/>
            <person name="Ishii H."/>
            <person name="Satoh N."/>
            <person name="Nishiyama T."/>
            <person name="Hasebe M."/>
            <person name="Maruyama T."/>
            <person name="Minagawa J."/>
            <person name="Obokata J."/>
            <person name="Shigenobu S."/>
        </authorList>
    </citation>
    <scope>NUCLEOTIDE SEQUENCE [LARGE SCALE GENOMIC DNA]</scope>
</reference>
<comment type="caution">
    <text evidence="3">The sequence shown here is derived from an EMBL/GenBank/DDBJ whole genome shotgun (WGS) entry which is preliminary data.</text>
</comment>
<feature type="region of interest" description="Disordered" evidence="1">
    <location>
        <begin position="117"/>
        <end position="140"/>
    </location>
</feature>
<dbReference type="GO" id="GO:0003964">
    <property type="term" value="F:RNA-directed DNA polymerase activity"/>
    <property type="evidence" value="ECO:0007669"/>
    <property type="project" value="UniProtKB-KW"/>
</dbReference>
<keyword evidence="4" id="KW-1185">Reference proteome</keyword>
<dbReference type="EMBL" id="BMAT01011537">
    <property type="protein sequence ID" value="GFR74732.1"/>
    <property type="molecule type" value="Genomic_DNA"/>
</dbReference>
<dbReference type="PANTHER" id="PTHR33332">
    <property type="entry name" value="REVERSE TRANSCRIPTASE DOMAIN-CONTAINING PROTEIN"/>
    <property type="match status" value="1"/>
</dbReference>
<sequence length="491" mass="54934">MLTRLEKSFGIKRIVLQWFQSYLKDREQTVVVDGVKSAGNVLKYGVPQGSVLGPVLFTIYTQPLARVLNNFGLKYHFYADDSRIYGSCQPENISDLINTIELAEIKGILKIRADESSVDDGKTGAETESNESSRSEFGFSRREKKKVTFDDSFGADPLSHIRFQPSISTEPLRRMKAINSMNDFPKKQLGHLPKLKKLPNVGGDGAQNSQEGKTEPKTSSSSTCKHYSDLRCANCVLSSDTERATADQTSKSNDNNIASQDSQVSSSATAVSNNCKSSSSRAINRNAHPTQALQLHARKDKAFELPREPLKKYKPLWVKTFTPLQRRRQYMRLATRQKYSQRQSISKNKNSFRLGETNPEMTGQVSEDFSKLQVSGDGKMMRSKLQCGDVAFGLSYNRSRNLKIPKNSIATSTNQYDGQLRPFAGPLSQYPSLARGTSAPGRLRKDGDNDQNYVCMDKTSQILSWLDDVRSKSHFKSRNSRIYASGPTDLL</sequence>
<feature type="region of interest" description="Disordered" evidence="1">
    <location>
        <begin position="337"/>
        <end position="362"/>
    </location>
</feature>
<dbReference type="InterPro" id="IPR000477">
    <property type="entry name" value="RT_dom"/>
</dbReference>
<proteinExistence type="predicted"/>
<feature type="region of interest" description="Disordered" evidence="1">
    <location>
        <begin position="246"/>
        <end position="290"/>
    </location>
</feature>
<dbReference type="Proteomes" id="UP000762676">
    <property type="component" value="Unassembled WGS sequence"/>
</dbReference>
<gene>
    <name evidence="3" type="ORF">ElyMa_005761800</name>
</gene>
<evidence type="ECO:0000313" key="4">
    <source>
        <dbReference type="Proteomes" id="UP000762676"/>
    </source>
</evidence>
<protein>
    <submittedName>
        <fullName evidence="3">Reverse transcriptase-like protein</fullName>
    </submittedName>
</protein>
<name>A0AAV4FN64_9GAST</name>
<feature type="domain" description="Reverse transcriptase" evidence="2">
    <location>
        <begin position="1"/>
        <end position="141"/>
    </location>
</feature>
<feature type="region of interest" description="Disordered" evidence="1">
    <location>
        <begin position="184"/>
        <end position="225"/>
    </location>
</feature>
<keyword evidence="3" id="KW-0548">Nucleotidyltransferase</keyword>
<evidence type="ECO:0000313" key="3">
    <source>
        <dbReference type="EMBL" id="GFR74732.1"/>
    </source>
</evidence>